<evidence type="ECO:0000256" key="9">
    <source>
        <dbReference type="RuleBase" id="RU000589"/>
    </source>
</evidence>
<proteinExistence type="predicted"/>
<evidence type="ECO:0000256" key="4">
    <source>
        <dbReference type="ARBA" id="ARBA00022512"/>
    </source>
</evidence>
<dbReference type="EC" id="3.1.1.11" evidence="3 9"/>
<evidence type="ECO:0000256" key="7">
    <source>
        <dbReference type="ARBA" id="ARBA00023085"/>
    </source>
</evidence>
<evidence type="ECO:0000256" key="3">
    <source>
        <dbReference type="ARBA" id="ARBA00013229"/>
    </source>
</evidence>
<keyword evidence="8 9" id="KW-0961">Cell wall biogenesis/degradation</keyword>
<evidence type="ECO:0000256" key="5">
    <source>
        <dbReference type="ARBA" id="ARBA00022525"/>
    </source>
</evidence>
<feature type="non-terminal residue" evidence="11">
    <location>
        <position position="1"/>
    </location>
</feature>
<keyword evidence="7 9" id="KW-0063">Aspartyl esterase</keyword>
<dbReference type="GO" id="GO:0045490">
    <property type="term" value="P:pectin catabolic process"/>
    <property type="evidence" value="ECO:0007669"/>
    <property type="project" value="UniProtKB-UniRule"/>
</dbReference>
<dbReference type="OrthoDB" id="2019149at2759"/>
<keyword evidence="12" id="KW-1185">Reference proteome</keyword>
<dbReference type="AlphaFoldDB" id="V4KD97"/>
<comment type="catalytic activity">
    <reaction evidence="9">
        <text>[(1-&gt;4)-alpha-D-galacturonosyl methyl ester](n) + n H2O = [(1-&gt;4)-alpha-D-galacturonosyl](n) + n methanol + n H(+)</text>
        <dbReference type="Rhea" id="RHEA:22380"/>
        <dbReference type="Rhea" id="RHEA-COMP:14570"/>
        <dbReference type="Rhea" id="RHEA-COMP:14573"/>
        <dbReference type="ChEBI" id="CHEBI:15377"/>
        <dbReference type="ChEBI" id="CHEBI:15378"/>
        <dbReference type="ChEBI" id="CHEBI:17790"/>
        <dbReference type="ChEBI" id="CHEBI:140522"/>
        <dbReference type="ChEBI" id="CHEBI:140523"/>
        <dbReference type="EC" id="3.1.1.11"/>
    </reaction>
</comment>
<dbReference type="STRING" id="72664.V4KD97"/>
<dbReference type="KEGG" id="eus:EUTSA_v10009515mg"/>
<dbReference type="eggNOG" id="ENOG502QUQ5">
    <property type="taxonomic scope" value="Eukaryota"/>
</dbReference>
<dbReference type="OMA" id="DICIENT"/>
<keyword evidence="5 9" id="KW-0964">Secreted</keyword>
<dbReference type="SUPFAM" id="SSF51126">
    <property type="entry name" value="Pectin lyase-like"/>
    <property type="match status" value="1"/>
</dbReference>
<dbReference type="FunFam" id="2.160.20.10:FF:000029">
    <property type="entry name" value="Pectinesterase 4"/>
    <property type="match status" value="1"/>
</dbReference>
<evidence type="ECO:0000313" key="11">
    <source>
        <dbReference type="EMBL" id="ESQ35695.1"/>
    </source>
</evidence>
<feature type="domain" description="Pectinesterase catalytic" evidence="10">
    <location>
        <begin position="7"/>
        <end position="275"/>
    </location>
</feature>
<keyword evidence="4 9" id="KW-0134">Cell wall</keyword>
<dbReference type="InterPro" id="IPR000070">
    <property type="entry name" value="Pectinesterase_cat"/>
</dbReference>
<dbReference type="InterPro" id="IPR018040">
    <property type="entry name" value="Pectinesterase_Tyr_AS"/>
</dbReference>
<evidence type="ECO:0000256" key="2">
    <source>
        <dbReference type="ARBA" id="ARBA00005184"/>
    </source>
</evidence>
<dbReference type="EMBL" id="KI517683">
    <property type="protein sequence ID" value="ESQ35695.1"/>
    <property type="molecule type" value="Genomic_DNA"/>
</dbReference>
<dbReference type="PANTHER" id="PTHR31707">
    <property type="entry name" value="PECTINESTERASE"/>
    <property type="match status" value="1"/>
</dbReference>
<gene>
    <name evidence="11" type="ORF">EUTSA_v10009515mg</name>
</gene>
<evidence type="ECO:0000256" key="8">
    <source>
        <dbReference type="ARBA" id="ARBA00023316"/>
    </source>
</evidence>
<comment type="function">
    <text evidence="9">Acts in the modification of cell walls via demethylesterification of cell wall pectin.</text>
</comment>
<evidence type="ECO:0000256" key="6">
    <source>
        <dbReference type="ARBA" id="ARBA00022801"/>
    </source>
</evidence>
<dbReference type="Gene3D" id="2.160.20.10">
    <property type="entry name" value="Single-stranded right-handed beta-helix, Pectin lyase-like"/>
    <property type="match status" value="1"/>
</dbReference>
<dbReference type="GO" id="GO:0042545">
    <property type="term" value="P:cell wall modification"/>
    <property type="evidence" value="ECO:0007669"/>
    <property type="project" value="UniProtKB-UniRule"/>
</dbReference>
<dbReference type="Pfam" id="PF01095">
    <property type="entry name" value="Pectinesterase"/>
    <property type="match status" value="1"/>
</dbReference>
<dbReference type="InterPro" id="IPR012334">
    <property type="entry name" value="Pectin_lyas_fold"/>
</dbReference>
<evidence type="ECO:0000259" key="10">
    <source>
        <dbReference type="Pfam" id="PF01095"/>
    </source>
</evidence>
<dbReference type="Gramene" id="ESQ35695">
    <property type="protein sequence ID" value="ESQ35695"/>
    <property type="gene ID" value="EUTSA_v10009515mg"/>
</dbReference>
<evidence type="ECO:0000256" key="1">
    <source>
        <dbReference type="ARBA" id="ARBA00004191"/>
    </source>
</evidence>
<sequence length="277" mass="30520">AFNNKPDLVVAKDGTGNFRTVKEAVAAAPEKSQKRFIIFVKEGTYDEIVQIGENKTNITIIGDGGDKTILTGSLNWKDGTKTFDSATLAVDGDGFMAQGICIQNTAGPAKEQAVALRVSGDMSVFYKCCIKAYQDTLYAHKNRQFYRECFITGTVDFICGNALAVFQRCQIEARKPGENQKNMITAQQCNDKRQKSAFSIQRCEIKAAPDLAPFKGNVTTFLGRPWGVLSTVVIMQSFLDDFIDPAGWAPWESDKEPRLSTLYYGEYENTGPGKSSP</sequence>
<protein>
    <recommendedName>
        <fullName evidence="3 9">Pectinesterase</fullName>
        <ecNumber evidence="3 9">3.1.1.11</ecNumber>
    </recommendedName>
</protein>
<dbReference type="InterPro" id="IPR011050">
    <property type="entry name" value="Pectin_lyase_fold/virulence"/>
</dbReference>
<comment type="pathway">
    <text evidence="2 9">Glycan metabolism; pectin degradation; 2-dehydro-3-deoxy-D-gluconate from pectin: step 1/5.</text>
</comment>
<dbReference type="PROSITE" id="PS00800">
    <property type="entry name" value="PECTINESTERASE_1"/>
    <property type="match status" value="1"/>
</dbReference>
<evidence type="ECO:0000313" key="12">
    <source>
        <dbReference type="Proteomes" id="UP000030689"/>
    </source>
</evidence>
<dbReference type="GO" id="GO:0030599">
    <property type="term" value="F:pectinesterase activity"/>
    <property type="evidence" value="ECO:0007669"/>
    <property type="project" value="UniProtKB-UniRule"/>
</dbReference>
<keyword evidence="6 9" id="KW-0378">Hydrolase</keyword>
<name>V4KD97_EUTSA</name>
<accession>V4KD97</accession>
<comment type="subcellular location">
    <subcellularLocation>
        <location evidence="1 9">Secreted</location>
        <location evidence="1 9">Cell wall</location>
    </subcellularLocation>
</comment>
<dbReference type="Proteomes" id="UP000030689">
    <property type="component" value="Unassembled WGS sequence"/>
</dbReference>
<organism evidence="11 12">
    <name type="scientific">Eutrema salsugineum</name>
    <name type="common">Saltwater cress</name>
    <name type="synonym">Sisymbrium salsugineum</name>
    <dbReference type="NCBI Taxonomy" id="72664"/>
    <lineage>
        <taxon>Eukaryota</taxon>
        <taxon>Viridiplantae</taxon>
        <taxon>Streptophyta</taxon>
        <taxon>Embryophyta</taxon>
        <taxon>Tracheophyta</taxon>
        <taxon>Spermatophyta</taxon>
        <taxon>Magnoliopsida</taxon>
        <taxon>eudicotyledons</taxon>
        <taxon>Gunneridae</taxon>
        <taxon>Pentapetalae</taxon>
        <taxon>rosids</taxon>
        <taxon>malvids</taxon>
        <taxon>Brassicales</taxon>
        <taxon>Brassicaceae</taxon>
        <taxon>Eutremeae</taxon>
        <taxon>Eutrema</taxon>
    </lineage>
</organism>
<dbReference type="UniPathway" id="UPA00545">
    <property type="reaction ID" value="UER00823"/>
</dbReference>
<reference evidence="11 12" key="1">
    <citation type="journal article" date="2013" name="Front. Plant Sci.">
        <title>The Reference Genome of the Halophytic Plant Eutrema salsugineum.</title>
        <authorList>
            <person name="Yang R."/>
            <person name="Jarvis D.E."/>
            <person name="Chen H."/>
            <person name="Beilstein M.A."/>
            <person name="Grimwood J."/>
            <person name="Jenkins J."/>
            <person name="Shu S."/>
            <person name="Prochnik S."/>
            <person name="Xin M."/>
            <person name="Ma C."/>
            <person name="Schmutz J."/>
            <person name="Wing R.A."/>
            <person name="Mitchell-Olds T."/>
            <person name="Schumaker K.S."/>
            <person name="Wang X."/>
        </authorList>
    </citation>
    <scope>NUCLEOTIDE SEQUENCE [LARGE SCALE GENOMIC DNA]</scope>
</reference>